<dbReference type="OrthoDB" id="270164at2759"/>
<name>S9WTV2_9TRYP</name>
<accession>S9WTV2</accession>
<proteinExistence type="predicted"/>
<gene>
    <name evidence="1" type="ORF">ADEAN_000030900</name>
</gene>
<organism evidence="1 2">
    <name type="scientific">Angomonas deanei</name>
    <dbReference type="NCBI Taxonomy" id="59799"/>
    <lineage>
        <taxon>Eukaryota</taxon>
        <taxon>Discoba</taxon>
        <taxon>Euglenozoa</taxon>
        <taxon>Kinetoplastea</taxon>
        <taxon>Metakinetoplastina</taxon>
        <taxon>Trypanosomatida</taxon>
        <taxon>Trypanosomatidae</taxon>
        <taxon>Strigomonadinae</taxon>
        <taxon>Angomonas</taxon>
    </lineage>
</organism>
<dbReference type="Proteomes" id="UP000515908">
    <property type="component" value="Chromosome 01"/>
</dbReference>
<dbReference type="EMBL" id="LR877145">
    <property type="protein sequence ID" value="CAD2212891.1"/>
    <property type="molecule type" value="Genomic_DNA"/>
</dbReference>
<sequence>MALVVSSEIEREARRIVGASSPFEVLELAPRECTKANVEKRFNEKVAPFKPLFRNKLAMQAKTLLEDAKTRLWEPRLLEKEIEALNSTRRSFIAERDEIARIEARTKTLEMQAELLSRVPE</sequence>
<keyword evidence="2" id="KW-1185">Reference proteome</keyword>
<reference evidence="1 2" key="1">
    <citation type="submission" date="2020-08" db="EMBL/GenBank/DDBJ databases">
        <authorList>
            <person name="Newling K."/>
            <person name="Davey J."/>
            <person name="Forrester S."/>
        </authorList>
    </citation>
    <scope>NUCLEOTIDE SEQUENCE [LARGE SCALE GENOMIC DNA]</scope>
    <source>
        <strain evidence="2">Crithidia deanei Carvalho (ATCC PRA-265)</strain>
    </source>
</reference>
<evidence type="ECO:0000313" key="1">
    <source>
        <dbReference type="EMBL" id="CAD2212891.1"/>
    </source>
</evidence>
<protein>
    <submittedName>
        <fullName evidence="1">Uncharacterized protein</fullName>
    </submittedName>
</protein>
<dbReference type="AlphaFoldDB" id="S9WTV2"/>
<dbReference type="VEuPathDB" id="TriTrypDB:ADEAN_000030900"/>
<evidence type="ECO:0000313" key="2">
    <source>
        <dbReference type="Proteomes" id="UP000515908"/>
    </source>
</evidence>